<evidence type="ECO:0000313" key="1">
    <source>
        <dbReference type="EMBL" id="KAJ5068264.1"/>
    </source>
</evidence>
<gene>
    <name evidence="1" type="ORF">M0811_12375</name>
</gene>
<dbReference type="AlphaFoldDB" id="A0A9Q0R711"/>
<proteinExistence type="predicted"/>
<organism evidence="1 2">
    <name type="scientific">Anaeramoeba ignava</name>
    <name type="common">Anaerobic marine amoeba</name>
    <dbReference type="NCBI Taxonomy" id="1746090"/>
    <lineage>
        <taxon>Eukaryota</taxon>
        <taxon>Metamonada</taxon>
        <taxon>Anaeramoebidae</taxon>
        <taxon>Anaeramoeba</taxon>
    </lineage>
</organism>
<dbReference type="Proteomes" id="UP001149090">
    <property type="component" value="Unassembled WGS sequence"/>
</dbReference>
<protein>
    <submittedName>
        <fullName evidence="1">Uncharacterized protein</fullName>
    </submittedName>
</protein>
<dbReference type="EMBL" id="JAPDFW010000117">
    <property type="protein sequence ID" value="KAJ5068264.1"/>
    <property type="molecule type" value="Genomic_DNA"/>
</dbReference>
<sequence length="176" mass="20943">MFSIFPFLKTSIKKTFQPNILNKKCYKIIFIGTENLENEDPKLHFVKIPDSCFTNLLEIFNEIIKDLDEIKTKYENELKNNPKSLKENQLLLYSSNYEILNGILICFLLFRMDFTIEQILNNFSVDFIVSNSFLFNQILQIEKIVRNQNSITYDDILEHIQEKNSKKWKSVKMKLN</sequence>
<name>A0A9Q0R711_ANAIG</name>
<reference evidence="1" key="1">
    <citation type="submission" date="2022-10" db="EMBL/GenBank/DDBJ databases">
        <title>Novel sulphate-reducing endosymbionts in the free-living metamonad Anaeramoeba.</title>
        <authorList>
            <person name="Jerlstrom-Hultqvist J."/>
            <person name="Cepicka I."/>
            <person name="Gallot-Lavallee L."/>
            <person name="Salas-Leiva D."/>
            <person name="Curtis B.A."/>
            <person name="Zahonova K."/>
            <person name="Pipaliya S."/>
            <person name="Dacks J."/>
            <person name="Roger A.J."/>
        </authorList>
    </citation>
    <scope>NUCLEOTIDE SEQUENCE</scope>
    <source>
        <strain evidence="1">BMAN</strain>
    </source>
</reference>
<accession>A0A9Q0R711</accession>
<evidence type="ECO:0000313" key="2">
    <source>
        <dbReference type="Proteomes" id="UP001149090"/>
    </source>
</evidence>
<comment type="caution">
    <text evidence="1">The sequence shown here is derived from an EMBL/GenBank/DDBJ whole genome shotgun (WGS) entry which is preliminary data.</text>
</comment>
<keyword evidence="2" id="KW-1185">Reference proteome</keyword>